<dbReference type="InterPro" id="IPR003658">
    <property type="entry name" value="Anti-sigma_ant"/>
</dbReference>
<organism evidence="4 5">
    <name type="scientific">Microvirga terrae</name>
    <dbReference type="NCBI Taxonomy" id="2740529"/>
    <lineage>
        <taxon>Bacteria</taxon>
        <taxon>Pseudomonadati</taxon>
        <taxon>Pseudomonadota</taxon>
        <taxon>Alphaproteobacteria</taxon>
        <taxon>Hyphomicrobiales</taxon>
        <taxon>Methylobacteriaceae</taxon>
        <taxon>Microvirga</taxon>
    </lineage>
</organism>
<reference evidence="4" key="1">
    <citation type="submission" date="2022-08" db="EMBL/GenBank/DDBJ databases">
        <title>Microvirga terrae sp. nov., isolated from soil.</title>
        <authorList>
            <person name="Kim K.H."/>
            <person name="Seo Y.L."/>
            <person name="Kim J.M."/>
            <person name="Lee J.K."/>
            <person name="Han D.M."/>
            <person name="Jeon C.O."/>
        </authorList>
    </citation>
    <scope>NUCLEOTIDE SEQUENCE</scope>
    <source>
        <strain evidence="4">R24</strain>
    </source>
</reference>
<evidence type="ECO:0000256" key="2">
    <source>
        <dbReference type="RuleBase" id="RU003749"/>
    </source>
</evidence>
<dbReference type="EMBL" id="CP102845">
    <property type="protein sequence ID" value="UVF17617.1"/>
    <property type="molecule type" value="Genomic_DNA"/>
</dbReference>
<sequence length="105" mass="11258">MMVGDVEHLDRAVAFLRVQGRLDAAAAPDLRARLDGAIADGTTQILIDLADVPFIDSTGLGVLVSGLKAVRRADGDLRLIAPGPQVRRLLRLTTLDRVFTILETA</sequence>
<dbReference type="PROSITE" id="PS50801">
    <property type="entry name" value="STAS"/>
    <property type="match status" value="1"/>
</dbReference>
<dbReference type="CDD" id="cd07043">
    <property type="entry name" value="STAS_anti-anti-sigma_factors"/>
    <property type="match status" value="1"/>
</dbReference>
<evidence type="ECO:0000259" key="3">
    <source>
        <dbReference type="PROSITE" id="PS50801"/>
    </source>
</evidence>
<name>A0ABY5RP84_9HYPH</name>
<dbReference type="RefSeq" id="WP_259059997.1">
    <property type="nucleotide sequence ID" value="NZ_CP102845.1"/>
</dbReference>
<evidence type="ECO:0000313" key="4">
    <source>
        <dbReference type="EMBL" id="UVF17617.1"/>
    </source>
</evidence>
<accession>A0ABY5RP84</accession>
<dbReference type="Proteomes" id="UP001017257">
    <property type="component" value="Chromosome"/>
</dbReference>
<dbReference type="PANTHER" id="PTHR33495:SF2">
    <property type="entry name" value="ANTI-SIGMA FACTOR ANTAGONIST TM_1081-RELATED"/>
    <property type="match status" value="1"/>
</dbReference>
<dbReference type="SUPFAM" id="SSF52091">
    <property type="entry name" value="SpoIIaa-like"/>
    <property type="match status" value="1"/>
</dbReference>
<gene>
    <name evidence="4" type="ORF">HPT29_013800</name>
</gene>
<dbReference type="Gene3D" id="3.30.750.24">
    <property type="entry name" value="STAS domain"/>
    <property type="match status" value="1"/>
</dbReference>
<comment type="similarity">
    <text evidence="1 2">Belongs to the anti-sigma-factor antagonist family.</text>
</comment>
<dbReference type="Pfam" id="PF01740">
    <property type="entry name" value="STAS"/>
    <property type="match status" value="1"/>
</dbReference>
<proteinExistence type="inferred from homology"/>
<feature type="domain" description="STAS" evidence="3">
    <location>
        <begin position="13"/>
        <end position="105"/>
    </location>
</feature>
<dbReference type="NCBIfam" id="TIGR00377">
    <property type="entry name" value="ant_ant_sig"/>
    <property type="match status" value="1"/>
</dbReference>
<dbReference type="InterPro" id="IPR002645">
    <property type="entry name" value="STAS_dom"/>
</dbReference>
<evidence type="ECO:0000256" key="1">
    <source>
        <dbReference type="ARBA" id="ARBA00009013"/>
    </source>
</evidence>
<evidence type="ECO:0000313" key="5">
    <source>
        <dbReference type="Proteomes" id="UP001017257"/>
    </source>
</evidence>
<protein>
    <recommendedName>
        <fullName evidence="2">Anti-sigma factor antagonist</fullName>
    </recommendedName>
</protein>
<dbReference type="InterPro" id="IPR036513">
    <property type="entry name" value="STAS_dom_sf"/>
</dbReference>
<dbReference type="PANTHER" id="PTHR33495">
    <property type="entry name" value="ANTI-SIGMA FACTOR ANTAGONIST TM_1081-RELATED-RELATED"/>
    <property type="match status" value="1"/>
</dbReference>
<keyword evidence="5" id="KW-1185">Reference proteome</keyword>